<dbReference type="PANTHER" id="PTHR33642">
    <property type="entry name" value="COX1/OXI3 INTRON 1 PROTEIN-RELATED"/>
    <property type="match status" value="1"/>
</dbReference>
<dbReference type="InterPro" id="IPR003615">
    <property type="entry name" value="HNH_nuc"/>
</dbReference>
<dbReference type="CDD" id="cd00085">
    <property type="entry name" value="HNHc"/>
    <property type="match status" value="1"/>
</dbReference>
<organism evidence="4 5">
    <name type="scientific">Microvirga arabica</name>
    <dbReference type="NCBI Taxonomy" id="1128671"/>
    <lineage>
        <taxon>Bacteria</taxon>
        <taxon>Pseudomonadati</taxon>
        <taxon>Pseudomonadota</taxon>
        <taxon>Alphaproteobacteria</taxon>
        <taxon>Hyphomicrobiales</taxon>
        <taxon>Methylobacteriaceae</taxon>
        <taxon>Microvirga</taxon>
    </lineage>
</organism>
<evidence type="ECO:0000313" key="4">
    <source>
        <dbReference type="EMBL" id="MFC1459183.1"/>
    </source>
</evidence>
<dbReference type="InterPro" id="IPR000477">
    <property type="entry name" value="RT_dom"/>
</dbReference>
<evidence type="ECO:0000259" key="2">
    <source>
        <dbReference type="PROSITE" id="PS50878"/>
    </source>
</evidence>
<dbReference type="CDD" id="cd01651">
    <property type="entry name" value="RT_G2_intron"/>
    <property type="match status" value="1"/>
</dbReference>
<dbReference type="InterPro" id="IPR024937">
    <property type="entry name" value="Domain_X"/>
</dbReference>
<comment type="caution">
    <text evidence="4">The sequence shown here is derived from an EMBL/GenBank/DDBJ whole genome shotgun (WGS) entry which is preliminary data.</text>
</comment>
<evidence type="ECO:0000256" key="1">
    <source>
        <dbReference type="SAM" id="MobiDB-lite"/>
    </source>
</evidence>
<dbReference type="Pfam" id="PF01348">
    <property type="entry name" value="Intron_maturas2"/>
    <property type="match status" value="1"/>
</dbReference>
<reference evidence="4 5" key="1">
    <citation type="submission" date="2024-09" db="EMBL/GenBank/DDBJ databases">
        <title>Nodulacao em especies de Leguminosae Basais da Amazonia e Caracterizacao dos Rizobios e Bacterias Associadas aos Nodulos.</title>
        <authorList>
            <person name="Jambeiro I.C.A."/>
            <person name="Lopes I.S."/>
            <person name="Aguiar E.R.G.R."/>
            <person name="Santos A.F.J."/>
            <person name="Dos Santos J.M.F."/>
            <person name="Gross E."/>
        </authorList>
    </citation>
    <scope>NUCLEOTIDE SEQUENCE [LARGE SCALE GENOMIC DNA]</scope>
    <source>
        <strain evidence="4 5">BRUESC1165</strain>
    </source>
</reference>
<sequence length="655" mass="74420">MDETHPITIDSGPINRGSEGVQSIQPQFNSGSPGIGDKALVRLEAIRKSNSTSGYVNSDLYRLLYKPSLYVTAYEGLKSKPGNMTPGIDGGTLDGFSMKTIENIIDDMRSERFSFSRSRRVYIPKAKGKTRPLGVPTPRDKVVQEALRMILEAIYDSPYGSSFSDESHGFRTGRGTHTALRSVRQNWNGVIWIIEGDIKSCFDAIPHDRLVNVLRRRISDQRFLNLIWKALKAGYMEFHTPVNSLIGTPQGSVLSPILSNIFLNEFDEYVQQKRKEIERGTKPRLSTEYRNITGKLERTRKRLESAPPKERAELLAHIRKLKSTLMKMNSTKLDGSYIRVKYVRYADDWMLGVNGPKAIADALKADCTSYFKRELGLTLSDEKTHIRHAKTETARFLGTCIRMNLGQTRVHKLTRHGRTFTKRVAGWQPVMEAPIPTIINRLCDRGICDKDGKPTSFSSLINFEDAQIIDTFNSIFLGYTNYYSFVDNFGDLSRVRFVIKYSLAKTLAHKHKSSTRKVFRHYGDPPSASTPTGKIVVFRDRIHWSKNPMRFLVSSERSPEANLSIHMRRMSRSLLSEACCICGSCDNVQMHHVRHIRTINKHLDTFTRKMAAINRKQIPVCSDCHVKIHAGEYDGMSLKRLTKRGKDHILAELGV</sequence>
<name>A0ABV6YD13_9HYPH</name>
<proteinExistence type="predicted"/>
<dbReference type="EMBL" id="JBHOMY010000082">
    <property type="protein sequence ID" value="MFC1459171.1"/>
    <property type="molecule type" value="Genomic_DNA"/>
</dbReference>
<feature type="compositionally biased region" description="Polar residues" evidence="1">
    <location>
        <begin position="20"/>
        <end position="32"/>
    </location>
</feature>
<dbReference type="PROSITE" id="PS50878">
    <property type="entry name" value="RT_POL"/>
    <property type="match status" value="1"/>
</dbReference>
<evidence type="ECO:0000313" key="5">
    <source>
        <dbReference type="Proteomes" id="UP001593940"/>
    </source>
</evidence>
<dbReference type="InterPro" id="IPR043502">
    <property type="entry name" value="DNA/RNA_pol_sf"/>
</dbReference>
<protein>
    <submittedName>
        <fullName evidence="4">Reverse transcriptase domain-containing protein</fullName>
    </submittedName>
</protein>
<dbReference type="Pfam" id="PF00078">
    <property type="entry name" value="RVT_1"/>
    <property type="match status" value="1"/>
</dbReference>
<feature type="domain" description="Reverse transcriptase" evidence="2">
    <location>
        <begin position="104"/>
        <end position="401"/>
    </location>
</feature>
<accession>A0ABV6YD13</accession>
<keyword evidence="4" id="KW-0808">Transferase</keyword>
<dbReference type="Proteomes" id="UP001593940">
    <property type="component" value="Unassembled WGS sequence"/>
</dbReference>
<keyword evidence="4" id="KW-0695">RNA-directed DNA polymerase</keyword>
<dbReference type="EMBL" id="JBHOMY010000082">
    <property type="protein sequence ID" value="MFC1459183.1"/>
    <property type="molecule type" value="Genomic_DNA"/>
</dbReference>
<keyword evidence="4" id="KW-0548">Nucleotidyltransferase</keyword>
<gene>
    <name evidence="3" type="ORF">ACETIH_21185</name>
    <name evidence="4" type="ORF">ACETIH_21250</name>
</gene>
<feature type="region of interest" description="Disordered" evidence="1">
    <location>
        <begin position="1"/>
        <end position="35"/>
    </location>
</feature>
<keyword evidence="5" id="KW-1185">Reference proteome</keyword>
<dbReference type="RefSeq" id="WP_377030907.1">
    <property type="nucleotide sequence ID" value="NZ_JBHOMY010000082.1"/>
</dbReference>
<dbReference type="PANTHER" id="PTHR33642:SF4">
    <property type="entry name" value="COX1_OXI3 INTRON 1 PROTEIN-RELATED"/>
    <property type="match status" value="1"/>
</dbReference>
<dbReference type="GO" id="GO:0003964">
    <property type="term" value="F:RNA-directed DNA polymerase activity"/>
    <property type="evidence" value="ECO:0007669"/>
    <property type="project" value="UniProtKB-KW"/>
</dbReference>
<dbReference type="SUPFAM" id="SSF56672">
    <property type="entry name" value="DNA/RNA polymerases"/>
    <property type="match status" value="1"/>
</dbReference>
<evidence type="ECO:0000313" key="3">
    <source>
        <dbReference type="EMBL" id="MFC1459171.1"/>
    </source>
</evidence>